<protein>
    <submittedName>
        <fullName evidence="2">(northern house mosquito) hypothetical protein</fullName>
    </submittedName>
</protein>
<dbReference type="AlphaFoldDB" id="A0A8D8H8J4"/>
<organism evidence="2">
    <name type="scientific">Culex pipiens</name>
    <name type="common">House mosquito</name>
    <dbReference type="NCBI Taxonomy" id="7175"/>
    <lineage>
        <taxon>Eukaryota</taxon>
        <taxon>Metazoa</taxon>
        <taxon>Ecdysozoa</taxon>
        <taxon>Arthropoda</taxon>
        <taxon>Hexapoda</taxon>
        <taxon>Insecta</taxon>
        <taxon>Pterygota</taxon>
        <taxon>Neoptera</taxon>
        <taxon>Endopterygota</taxon>
        <taxon>Diptera</taxon>
        <taxon>Nematocera</taxon>
        <taxon>Culicoidea</taxon>
        <taxon>Culicidae</taxon>
        <taxon>Culicinae</taxon>
        <taxon>Culicini</taxon>
        <taxon>Culex</taxon>
        <taxon>Culex</taxon>
    </lineage>
</organism>
<feature type="chain" id="PRO_5036260850" evidence="1">
    <location>
        <begin position="17"/>
        <end position="117"/>
    </location>
</feature>
<dbReference type="EMBL" id="HBUE01201179">
    <property type="protein sequence ID" value="CAG6529894.1"/>
    <property type="molecule type" value="Transcribed_RNA"/>
</dbReference>
<keyword evidence="1" id="KW-0732">Signal</keyword>
<reference evidence="2" key="1">
    <citation type="submission" date="2021-05" db="EMBL/GenBank/DDBJ databases">
        <authorList>
            <person name="Alioto T."/>
            <person name="Alioto T."/>
            <person name="Gomez Garrido J."/>
        </authorList>
    </citation>
    <scope>NUCLEOTIDE SEQUENCE</scope>
</reference>
<feature type="signal peptide" evidence="1">
    <location>
        <begin position="1"/>
        <end position="16"/>
    </location>
</feature>
<dbReference type="EMBL" id="HBUE01307338">
    <property type="protein sequence ID" value="CAG6581688.1"/>
    <property type="molecule type" value="Transcribed_RNA"/>
</dbReference>
<dbReference type="EMBL" id="HBUE01201178">
    <property type="protein sequence ID" value="CAG6529892.1"/>
    <property type="molecule type" value="Transcribed_RNA"/>
</dbReference>
<proteinExistence type="predicted"/>
<name>A0A8D8H8J4_CULPI</name>
<evidence type="ECO:0000313" key="2">
    <source>
        <dbReference type="EMBL" id="CAG6529892.1"/>
    </source>
</evidence>
<dbReference type="EMBL" id="HBUE01307339">
    <property type="protein sequence ID" value="CAG6581690.1"/>
    <property type="molecule type" value="Transcribed_RNA"/>
</dbReference>
<accession>A0A8D8H8J4</accession>
<sequence length="117" mass="13391">MWRFAVFIWTVEFGRTQFWMAAAAERIGWICNRLCTTIRNTVCRIPPNQAARQMRRPAGLFLGARCLLRGCPSPGRRSQSRVALAAGPLSGTAVRLRRHYSVVTRICTLPRHQRPKR</sequence>
<evidence type="ECO:0000256" key="1">
    <source>
        <dbReference type="SAM" id="SignalP"/>
    </source>
</evidence>